<keyword evidence="3" id="KW-1185">Reference proteome</keyword>
<dbReference type="OrthoDB" id="9810995at2"/>
<name>A0A244CM90_PSEDV</name>
<sequence>MDDQQILLEEKVKNIHEQSEGSAGARTIATIATAQDMLLSRYRATRLMKRLGLVSCQQPKHLYKKTGNEYPDIPNHLNRQFDVVEPKKI</sequence>
<organism evidence="2 3">
    <name type="scientific">Pseudoalteromonas ulvae</name>
    <dbReference type="NCBI Taxonomy" id="107327"/>
    <lineage>
        <taxon>Bacteria</taxon>
        <taxon>Pseudomonadati</taxon>
        <taxon>Pseudomonadota</taxon>
        <taxon>Gammaproteobacteria</taxon>
        <taxon>Alteromonadales</taxon>
        <taxon>Pseudoalteromonadaceae</taxon>
        <taxon>Pseudoalteromonas</taxon>
    </lineage>
</organism>
<accession>A0A244CM90</accession>
<dbReference type="EMBL" id="MWPV01000005">
    <property type="protein sequence ID" value="OUL56751.1"/>
    <property type="molecule type" value="Genomic_DNA"/>
</dbReference>
<reference evidence="2 3" key="1">
    <citation type="submission" date="2017-02" db="EMBL/GenBank/DDBJ databases">
        <title>Pseudoalteromonas ulvae TC14 Genome.</title>
        <authorList>
            <person name="Molmeret M."/>
        </authorList>
    </citation>
    <scope>NUCLEOTIDE SEQUENCE [LARGE SCALE GENOMIC DNA]</scope>
    <source>
        <strain evidence="2">TC14</strain>
    </source>
</reference>
<evidence type="ECO:0000259" key="1">
    <source>
        <dbReference type="Pfam" id="PF13276"/>
    </source>
</evidence>
<protein>
    <recommendedName>
        <fullName evidence="1">HTH-like domain-containing protein</fullName>
    </recommendedName>
</protein>
<dbReference type="AlphaFoldDB" id="A0A244CM90"/>
<proteinExistence type="predicted"/>
<evidence type="ECO:0000313" key="2">
    <source>
        <dbReference type="EMBL" id="OUL56751.1"/>
    </source>
</evidence>
<evidence type="ECO:0000313" key="3">
    <source>
        <dbReference type="Proteomes" id="UP000194841"/>
    </source>
</evidence>
<dbReference type="Pfam" id="PF13276">
    <property type="entry name" value="HTH_21"/>
    <property type="match status" value="1"/>
</dbReference>
<dbReference type="Proteomes" id="UP000194841">
    <property type="component" value="Unassembled WGS sequence"/>
</dbReference>
<feature type="domain" description="HTH-like" evidence="1">
    <location>
        <begin position="5"/>
        <end position="59"/>
    </location>
</feature>
<dbReference type="InterPro" id="IPR025948">
    <property type="entry name" value="HTH-like_dom"/>
</dbReference>
<gene>
    <name evidence="2" type="ORF">B1199_15360</name>
</gene>
<comment type="caution">
    <text evidence="2">The sequence shown here is derived from an EMBL/GenBank/DDBJ whole genome shotgun (WGS) entry which is preliminary data.</text>
</comment>